<evidence type="ECO:0000256" key="3">
    <source>
        <dbReference type="ARBA" id="ARBA00004799"/>
    </source>
</evidence>
<evidence type="ECO:0000256" key="7">
    <source>
        <dbReference type="ARBA" id="ARBA00013025"/>
    </source>
</evidence>
<dbReference type="GO" id="GO:0004326">
    <property type="term" value="F:tetrahydrofolylpolyglutamate synthase activity"/>
    <property type="evidence" value="ECO:0007669"/>
    <property type="project" value="UniProtKB-EC"/>
</dbReference>
<dbReference type="Gene3D" id="3.90.190.20">
    <property type="entry name" value="Mur ligase, C-terminal domain"/>
    <property type="match status" value="1"/>
</dbReference>
<dbReference type="InterPro" id="IPR004101">
    <property type="entry name" value="Mur_ligase_C"/>
</dbReference>
<dbReference type="GO" id="GO:0008841">
    <property type="term" value="F:dihydrofolate synthase activity"/>
    <property type="evidence" value="ECO:0007669"/>
    <property type="project" value="UniProtKB-EC"/>
</dbReference>
<evidence type="ECO:0000256" key="15">
    <source>
        <dbReference type="ARBA" id="ARBA00030048"/>
    </source>
</evidence>
<dbReference type="PANTHER" id="PTHR11136:SF0">
    <property type="entry name" value="DIHYDROFOLATE SYNTHETASE-RELATED"/>
    <property type="match status" value="1"/>
</dbReference>
<dbReference type="PROSITE" id="PS01011">
    <property type="entry name" value="FOLYLPOLYGLU_SYNT_1"/>
    <property type="match status" value="1"/>
</dbReference>
<dbReference type="OrthoDB" id="9809356at2"/>
<evidence type="ECO:0000256" key="16">
    <source>
        <dbReference type="ARBA" id="ARBA00030592"/>
    </source>
</evidence>
<dbReference type="Pfam" id="PF02875">
    <property type="entry name" value="Mur_ligase_C"/>
    <property type="match status" value="1"/>
</dbReference>
<keyword evidence="9 22" id="KW-0436">Ligase</keyword>
<comment type="catalytic activity">
    <reaction evidence="21">
        <text>7,8-dihydropteroate + L-glutamate + ATP = 7,8-dihydrofolate + ADP + phosphate + H(+)</text>
        <dbReference type="Rhea" id="RHEA:23584"/>
        <dbReference type="ChEBI" id="CHEBI:15378"/>
        <dbReference type="ChEBI" id="CHEBI:17839"/>
        <dbReference type="ChEBI" id="CHEBI:29985"/>
        <dbReference type="ChEBI" id="CHEBI:30616"/>
        <dbReference type="ChEBI" id="CHEBI:43474"/>
        <dbReference type="ChEBI" id="CHEBI:57451"/>
        <dbReference type="ChEBI" id="CHEBI:456216"/>
        <dbReference type="EC" id="6.3.2.12"/>
    </reaction>
</comment>
<dbReference type="GO" id="GO:0005524">
    <property type="term" value="F:ATP binding"/>
    <property type="evidence" value="ECO:0007669"/>
    <property type="project" value="UniProtKB-KW"/>
</dbReference>
<dbReference type="Proteomes" id="UP000198510">
    <property type="component" value="Unassembled WGS sequence"/>
</dbReference>
<evidence type="ECO:0000259" key="23">
    <source>
        <dbReference type="Pfam" id="PF02875"/>
    </source>
</evidence>
<proteinExistence type="inferred from homology"/>
<keyword evidence="14" id="KW-0289">Folate biosynthesis</keyword>
<keyword evidence="10" id="KW-0479">Metal-binding</keyword>
<gene>
    <name evidence="25" type="ORF">SAMN05421823_11220</name>
</gene>
<dbReference type="EMBL" id="FNFO01000012">
    <property type="protein sequence ID" value="SDM30134.1"/>
    <property type="molecule type" value="Genomic_DNA"/>
</dbReference>
<dbReference type="NCBIfam" id="TIGR01499">
    <property type="entry name" value="folC"/>
    <property type="match status" value="1"/>
</dbReference>
<evidence type="ECO:0000256" key="17">
    <source>
        <dbReference type="ARBA" id="ARBA00032510"/>
    </source>
</evidence>
<evidence type="ECO:0000256" key="9">
    <source>
        <dbReference type="ARBA" id="ARBA00022598"/>
    </source>
</evidence>
<comment type="similarity">
    <text evidence="5 22">Belongs to the folylpolyglutamate synthase family.</text>
</comment>
<dbReference type="Gene3D" id="3.40.1190.10">
    <property type="entry name" value="Mur-like, catalytic domain"/>
    <property type="match status" value="1"/>
</dbReference>
<dbReference type="PIRSF" id="PIRSF001563">
    <property type="entry name" value="Folylpolyglu_synth"/>
    <property type="match status" value="1"/>
</dbReference>
<dbReference type="GO" id="GO:0046656">
    <property type="term" value="P:folic acid biosynthetic process"/>
    <property type="evidence" value="ECO:0007669"/>
    <property type="project" value="UniProtKB-KW"/>
</dbReference>
<dbReference type="AlphaFoldDB" id="A0A1G9S401"/>
<name>A0A1G9S401_9BACT</name>
<evidence type="ECO:0000256" key="2">
    <source>
        <dbReference type="ARBA" id="ARBA00002714"/>
    </source>
</evidence>
<dbReference type="InterPro" id="IPR018109">
    <property type="entry name" value="Folylpolyglutamate_synth_CS"/>
</dbReference>
<dbReference type="Pfam" id="PF08245">
    <property type="entry name" value="Mur_ligase_M"/>
    <property type="match status" value="1"/>
</dbReference>
<evidence type="ECO:0000256" key="11">
    <source>
        <dbReference type="ARBA" id="ARBA00022741"/>
    </source>
</evidence>
<organism evidence="25 26">
    <name type="scientific">Catalinimonas alkaloidigena</name>
    <dbReference type="NCBI Taxonomy" id="1075417"/>
    <lineage>
        <taxon>Bacteria</taxon>
        <taxon>Pseudomonadati</taxon>
        <taxon>Bacteroidota</taxon>
        <taxon>Cytophagia</taxon>
        <taxon>Cytophagales</taxon>
        <taxon>Catalimonadaceae</taxon>
        <taxon>Catalinimonas</taxon>
    </lineage>
</organism>
<sequence length="430" mass="46692">MTYEATLEYLYQTLPMFQRVGNAAIKKGLDNTLALCEALGNPHHQFRAVHIAGTNGKGSTSHALASVLQAAGYRTGLYTSPHLKNFTERIRIDGQEIDQAFIVEFVATHKSLLERIQPSFFETTVAMAFAAFAAHQIEVAVVEVGLGGRLDSTNVLTPDLSVITNISWDHADLLGDTLPAIAREKAGIIKPGVPVVVSEYQDEVAEVFREEAGHRGAPLAFGSDVYHVTPLSQTLDGQTFRVESGDETVYESLFLDLPGRYQRQNLPGILLALELLCEEDYQISDEAILTGLSQIRASTGLKGRWQVLASSPLTICDVGHNEGGFRQIVAQLQALSYAQLYWVLGVVKEKDLTKILPLLPPTAFYLFTQPSVARALPASELAQAAQAHGLRGETVPEVNAALARARQLASPKDVIFVGGSTFVVADLDEL</sequence>
<comment type="pathway">
    <text evidence="3">Cofactor biosynthesis; tetrahydrofolate biosynthesis; 7,8-dihydrofolate from 2-amino-4-hydroxy-6-hydroxymethyl-7,8-dihydropteridine diphosphate and 4-aminobenzoate: step 2/2.</text>
</comment>
<dbReference type="STRING" id="1075417.SAMN05421823_11220"/>
<evidence type="ECO:0000256" key="12">
    <source>
        <dbReference type="ARBA" id="ARBA00022840"/>
    </source>
</evidence>
<dbReference type="SUPFAM" id="SSF53244">
    <property type="entry name" value="MurD-like peptide ligases, peptide-binding domain"/>
    <property type="match status" value="1"/>
</dbReference>
<dbReference type="GO" id="GO:0005737">
    <property type="term" value="C:cytoplasm"/>
    <property type="evidence" value="ECO:0007669"/>
    <property type="project" value="TreeGrafter"/>
</dbReference>
<feature type="domain" description="Mur ligase central" evidence="24">
    <location>
        <begin position="51"/>
        <end position="266"/>
    </location>
</feature>
<reference evidence="25 26" key="1">
    <citation type="submission" date="2016-10" db="EMBL/GenBank/DDBJ databases">
        <authorList>
            <person name="de Groot N.N."/>
        </authorList>
    </citation>
    <scope>NUCLEOTIDE SEQUENCE [LARGE SCALE GENOMIC DNA]</scope>
    <source>
        <strain evidence="25 26">DSM 25186</strain>
    </source>
</reference>
<feature type="domain" description="Mur ligase C-terminal" evidence="23">
    <location>
        <begin position="303"/>
        <end position="420"/>
    </location>
</feature>
<dbReference type="RefSeq" id="WP_089686997.1">
    <property type="nucleotide sequence ID" value="NZ_FNFO01000012.1"/>
</dbReference>
<dbReference type="SUPFAM" id="SSF53623">
    <property type="entry name" value="MurD-like peptide ligases, catalytic domain"/>
    <property type="match status" value="1"/>
</dbReference>
<comment type="catalytic activity">
    <reaction evidence="18">
        <text>(6S)-5,6,7,8-tetrahydrofolyl-(gamma-L-Glu)(n) + L-glutamate + ATP = (6S)-5,6,7,8-tetrahydrofolyl-(gamma-L-Glu)(n+1) + ADP + phosphate + H(+)</text>
        <dbReference type="Rhea" id="RHEA:10580"/>
        <dbReference type="Rhea" id="RHEA-COMP:14738"/>
        <dbReference type="Rhea" id="RHEA-COMP:14740"/>
        <dbReference type="ChEBI" id="CHEBI:15378"/>
        <dbReference type="ChEBI" id="CHEBI:29985"/>
        <dbReference type="ChEBI" id="CHEBI:30616"/>
        <dbReference type="ChEBI" id="CHEBI:43474"/>
        <dbReference type="ChEBI" id="CHEBI:141005"/>
        <dbReference type="ChEBI" id="CHEBI:456216"/>
        <dbReference type="EC" id="6.3.2.17"/>
    </reaction>
</comment>
<dbReference type="InterPro" id="IPR036565">
    <property type="entry name" value="Mur-like_cat_sf"/>
</dbReference>
<keyword evidence="11 22" id="KW-0547">Nucleotide-binding</keyword>
<evidence type="ECO:0000256" key="13">
    <source>
        <dbReference type="ARBA" id="ARBA00022842"/>
    </source>
</evidence>
<keyword evidence="13" id="KW-0460">Magnesium</keyword>
<evidence type="ECO:0000256" key="20">
    <source>
        <dbReference type="ARBA" id="ARBA00049035"/>
    </source>
</evidence>
<comment type="pathway">
    <text evidence="4">Cofactor biosynthesis; tetrahydrofolylpolyglutamate biosynthesis.</text>
</comment>
<dbReference type="InterPro" id="IPR013221">
    <property type="entry name" value="Mur_ligase_cen"/>
</dbReference>
<keyword evidence="26" id="KW-1185">Reference proteome</keyword>
<evidence type="ECO:0000256" key="8">
    <source>
        <dbReference type="ARBA" id="ARBA00019357"/>
    </source>
</evidence>
<evidence type="ECO:0000313" key="26">
    <source>
        <dbReference type="Proteomes" id="UP000198510"/>
    </source>
</evidence>
<protein>
    <recommendedName>
        <fullName evidence="8">Dihydrofolate synthase/folylpolyglutamate synthase</fullName>
        <ecNumber evidence="6">6.3.2.12</ecNumber>
        <ecNumber evidence="7">6.3.2.17</ecNumber>
    </recommendedName>
    <alternativeName>
        <fullName evidence="17">Folylpoly-gamma-glutamate synthetase-dihydrofolate synthetase</fullName>
    </alternativeName>
    <alternativeName>
        <fullName evidence="15">Folylpolyglutamate synthetase</fullName>
    </alternativeName>
    <alternativeName>
        <fullName evidence="16">Tetrahydrofolylpolyglutamate synthase</fullName>
    </alternativeName>
</protein>
<keyword evidence="12 22" id="KW-0067">ATP-binding</keyword>
<comment type="catalytic activity">
    <reaction evidence="19">
        <text>10-formyltetrahydrofolyl-(gamma-L-Glu)(n) + L-glutamate + ATP = 10-formyltetrahydrofolyl-(gamma-L-Glu)(n+1) + ADP + phosphate + H(+)</text>
        <dbReference type="Rhea" id="RHEA:51904"/>
        <dbReference type="Rhea" id="RHEA-COMP:13088"/>
        <dbReference type="Rhea" id="RHEA-COMP:14300"/>
        <dbReference type="ChEBI" id="CHEBI:15378"/>
        <dbReference type="ChEBI" id="CHEBI:29985"/>
        <dbReference type="ChEBI" id="CHEBI:30616"/>
        <dbReference type="ChEBI" id="CHEBI:43474"/>
        <dbReference type="ChEBI" id="CHEBI:134413"/>
        <dbReference type="ChEBI" id="CHEBI:456216"/>
        <dbReference type="EC" id="6.3.2.17"/>
    </reaction>
</comment>
<evidence type="ECO:0000259" key="24">
    <source>
        <dbReference type="Pfam" id="PF08245"/>
    </source>
</evidence>
<dbReference type="EC" id="6.3.2.17" evidence="7"/>
<evidence type="ECO:0000256" key="1">
    <source>
        <dbReference type="ARBA" id="ARBA00001946"/>
    </source>
</evidence>
<evidence type="ECO:0000256" key="10">
    <source>
        <dbReference type="ARBA" id="ARBA00022723"/>
    </source>
</evidence>
<dbReference type="InterPro" id="IPR001645">
    <property type="entry name" value="Folylpolyglutamate_synth"/>
</dbReference>
<comment type="catalytic activity">
    <reaction evidence="20">
        <text>(6R)-5,10-methylenetetrahydrofolyl-(gamma-L-Glu)(n) + L-glutamate + ATP = (6R)-5,10-methylenetetrahydrofolyl-(gamma-L-Glu)(n+1) + ADP + phosphate + H(+)</text>
        <dbReference type="Rhea" id="RHEA:51912"/>
        <dbReference type="Rhea" id="RHEA-COMP:13257"/>
        <dbReference type="Rhea" id="RHEA-COMP:13258"/>
        <dbReference type="ChEBI" id="CHEBI:15378"/>
        <dbReference type="ChEBI" id="CHEBI:29985"/>
        <dbReference type="ChEBI" id="CHEBI:30616"/>
        <dbReference type="ChEBI" id="CHEBI:43474"/>
        <dbReference type="ChEBI" id="CHEBI:136572"/>
        <dbReference type="ChEBI" id="CHEBI:456216"/>
        <dbReference type="EC" id="6.3.2.17"/>
    </reaction>
</comment>
<dbReference type="InterPro" id="IPR036615">
    <property type="entry name" value="Mur_ligase_C_dom_sf"/>
</dbReference>
<evidence type="ECO:0000256" key="14">
    <source>
        <dbReference type="ARBA" id="ARBA00022909"/>
    </source>
</evidence>
<evidence type="ECO:0000256" key="5">
    <source>
        <dbReference type="ARBA" id="ARBA00008276"/>
    </source>
</evidence>
<dbReference type="GO" id="GO:0046872">
    <property type="term" value="F:metal ion binding"/>
    <property type="evidence" value="ECO:0007669"/>
    <property type="project" value="UniProtKB-KW"/>
</dbReference>
<accession>A0A1G9S401</accession>
<dbReference type="PROSITE" id="PS01012">
    <property type="entry name" value="FOLYLPOLYGLU_SYNT_2"/>
    <property type="match status" value="1"/>
</dbReference>
<dbReference type="EC" id="6.3.2.12" evidence="6"/>
<evidence type="ECO:0000313" key="25">
    <source>
        <dbReference type="EMBL" id="SDM30134.1"/>
    </source>
</evidence>
<evidence type="ECO:0000256" key="18">
    <source>
        <dbReference type="ARBA" id="ARBA00047493"/>
    </source>
</evidence>
<evidence type="ECO:0000256" key="22">
    <source>
        <dbReference type="PIRNR" id="PIRNR001563"/>
    </source>
</evidence>
<evidence type="ECO:0000256" key="19">
    <source>
        <dbReference type="ARBA" id="ARBA00047808"/>
    </source>
</evidence>
<evidence type="ECO:0000256" key="21">
    <source>
        <dbReference type="ARBA" id="ARBA00049161"/>
    </source>
</evidence>
<dbReference type="FunFam" id="3.40.1190.10:FF:000011">
    <property type="entry name" value="Folylpolyglutamate synthase/dihydrofolate synthase"/>
    <property type="match status" value="1"/>
</dbReference>
<comment type="function">
    <text evidence="2">Functions in two distinct reactions of the de novo folate biosynthetic pathway. Catalyzes the addition of a glutamate residue to dihydropteroate (7,8-dihydropteroate or H2Pte) to form dihydrofolate (7,8-dihydrofolate monoglutamate or H2Pte-Glu). Also catalyzes successive additions of L-glutamate to tetrahydrofolate or 10-formyltetrahydrofolate or 5,10-methylenetetrahydrofolate, leading to folylpolyglutamate derivatives.</text>
</comment>
<comment type="cofactor">
    <cofactor evidence="1">
        <name>Mg(2+)</name>
        <dbReference type="ChEBI" id="CHEBI:18420"/>
    </cofactor>
</comment>
<evidence type="ECO:0000256" key="6">
    <source>
        <dbReference type="ARBA" id="ARBA00013023"/>
    </source>
</evidence>
<dbReference type="PANTHER" id="PTHR11136">
    <property type="entry name" value="FOLYLPOLYGLUTAMATE SYNTHASE-RELATED"/>
    <property type="match status" value="1"/>
</dbReference>
<evidence type="ECO:0000256" key="4">
    <source>
        <dbReference type="ARBA" id="ARBA00005150"/>
    </source>
</evidence>